<sequence length="91" mass="10338">MRQTQGTGRQLLAEIKRTVNTWAVEFSPRTGAISHQLIRETGLVDEATVNHFTTLPWRWSSYCIDPASKISFSVYRHSCAPCWDRGIEGRG</sequence>
<protein>
    <submittedName>
        <fullName evidence="1">Uncharacterized protein</fullName>
    </submittedName>
</protein>
<comment type="caution">
    <text evidence="1">The sequence shown here is derived from an EMBL/GenBank/DDBJ whole genome shotgun (WGS) entry which is preliminary data.</text>
</comment>
<evidence type="ECO:0000313" key="1">
    <source>
        <dbReference type="EMBL" id="KAK7503777.1"/>
    </source>
</evidence>
<dbReference type="EMBL" id="JACVVK020000018">
    <property type="protein sequence ID" value="KAK7503777.1"/>
    <property type="molecule type" value="Genomic_DNA"/>
</dbReference>
<keyword evidence="2" id="KW-1185">Reference proteome</keyword>
<dbReference type="Proteomes" id="UP001519460">
    <property type="component" value="Unassembled WGS sequence"/>
</dbReference>
<organism evidence="1 2">
    <name type="scientific">Batillaria attramentaria</name>
    <dbReference type="NCBI Taxonomy" id="370345"/>
    <lineage>
        <taxon>Eukaryota</taxon>
        <taxon>Metazoa</taxon>
        <taxon>Spiralia</taxon>
        <taxon>Lophotrochozoa</taxon>
        <taxon>Mollusca</taxon>
        <taxon>Gastropoda</taxon>
        <taxon>Caenogastropoda</taxon>
        <taxon>Sorbeoconcha</taxon>
        <taxon>Cerithioidea</taxon>
        <taxon>Batillariidae</taxon>
        <taxon>Batillaria</taxon>
    </lineage>
</organism>
<proteinExistence type="predicted"/>
<evidence type="ECO:0000313" key="2">
    <source>
        <dbReference type="Proteomes" id="UP001519460"/>
    </source>
</evidence>
<reference evidence="1 2" key="1">
    <citation type="journal article" date="2023" name="Sci. Data">
        <title>Genome assembly of the Korean intertidal mud-creeper Batillaria attramentaria.</title>
        <authorList>
            <person name="Patra A.K."/>
            <person name="Ho P.T."/>
            <person name="Jun S."/>
            <person name="Lee S.J."/>
            <person name="Kim Y."/>
            <person name="Won Y.J."/>
        </authorList>
    </citation>
    <scope>NUCLEOTIDE SEQUENCE [LARGE SCALE GENOMIC DNA]</scope>
    <source>
        <strain evidence="1">Wonlab-2016</strain>
    </source>
</reference>
<dbReference type="AlphaFoldDB" id="A0ABD0LW88"/>
<gene>
    <name evidence="1" type="ORF">BaRGS_00004900</name>
</gene>
<accession>A0ABD0LW88</accession>
<name>A0ABD0LW88_9CAEN</name>